<reference evidence="1 2" key="1">
    <citation type="journal article" date="2017" name="Infect. Genet. Evol.">
        <title>Comparative genome analysis of fish pathogen Flavobacterium columnare reveals extensive sequence diversity within the species.</title>
        <authorList>
            <person name="Kayansamruaj P."/>
            <person name="Dong H.T."/>
            <person name="Hirono I."/>
            <person name="Kondo H."/>
            <person name="Senapin S."/>
            <person name="Rodkhum C."/>
        </authorList>
    </citation>
    <scope>NUCLEOTIDE SEQUENCE [LARGE SCALE GENOMIC DNA]</scope>
    <source>
        <strain evidence="1 2">1214</strain>
    </source>
</reference>
<accession>A0A246GB06</accession>
<comment type="caution">
    <text evidence="1">The sequence shown here is derived from an EMBL/GenBank/DDBJ whole genome shotgun (WGS) entry which is preliminary data.</text>
</comment>
<sequence>MKNLSILLLLISFLSCKKDEEQKILYNKLIEYRDELKMNYEAKESYLLYFEKKNEYFKKRNDSLNTIVTNFKNEFENIRYKVDRETILKLRDHFNKEHSLYVNFKNSKYSKNLTDSIFNRVIEVDIYKLMNQFQERYMFKRGCI</sequence>
<gene>
    <name evidence="1" type="ORF">BWK62_07620</name>
</gene>
<protein>
    <submittedName>
        <fullName evidence="1">Uncharacterized protein</fullName>
    </submittedName>
</protein>
<dbReference type="EMBL" id="MTCY01000017">
    <property type="protein sequence ID" value="OWP77443.1"/>
    <property type="molecule type" value="Genomic_DNA"/>
</dbReference>
<dbReference type="Proteomes" id="UP000198034">
    <property type="component" value="Unassembled WGS sequence"/>
</dbReference>
<name>A0A246GB06_9FLAO</name>
<proteinExistence type="predicted"/>
<organism evidence="1 2">
    <name type="scientific">Flavobacterium columnare</name>
    <dbReference type="NCBI Taxonomy" id="996"/>
    <lineage>
        <taxon>Bacteria</taxon>
        <taxon>Pseudomonadati</taxon>
        <taxon>Bacteroidota</taxon>
        <taxon>Flavobacteriia</taxon>
        <taxon>Flavobacteriales</taxon>
        <taxon>Flavobacteriaceae</taxon>
        <taxon>Flavobacterium</taxon>
    </lineage>
</organism>
<dbReference type="PROSITE" id="PS51257">
    <property type="entry name" value="PROKAR_LIPOPROTEIN"/>
    <property type="match status" value="1"/>
</dbReference>
<evidence type="ECO:0000313" key="1">
    <source>
        <dbReference type="EMBL" id="OWP77443.1"/>
    </source>
</evidence>
<dbReference type="AlphaFoldDB" id="A0A246GB06"/>
<evidence type="ECO:0000313" key="2">
    <source>
        <dbReference type="Proteomes" id="UP000198034"/>
    </source>
</evidence>